<feature type="domain" description="Copper type II ascorbate-dependent monooxygenase C-terminal" evidence="9">
    <location>
        <begin position="274"/>
        <end position="403"/>
    </location>
</feature>
<evidence type="ECO:0000259" key="9">
    <source>
        <dbReference type="Pfam" id="PF03712"/>
    </source>
</evidence>
<dbReference type="SUPFAM" id="SSF49742">
    <property type="entry name" value="PHM/PNGase F"/>
    <property type="match status" value="2"/>
</dbReference>
<sequence>MKGADMAVYSSGESGASNGALSFEQRFASGFITPSLSSTPFLTFIQGYQQNNVTAFSFSRPLVAQCTVESSDITLYGLNWFIFAHGASNTFVQHVEGSQGQAALDIGSATDAIAAFTAGSVPADAKVLNWTITPDFAIPVVPTAYCYRFFSLPTDQKYQITQWTPIIGSPLVHHLVVYSCPSLDTRYTDGQVVCNAPPLSSWTNTCYSFYIDWALGRKGTVYPSNMGKPFGLGDFSAQFVVLEMHYSNPLLLTGQVDTGSGISATYTSTIRPIDVGVLTLGTYPSYFTLPPRTQVATILNECTSECSSNLPATGITLISSGFHMHTRGSAGLTRIIRNGTELAEVNRDQWFDFNYQNSNFLGPSNTIMPGDRLVTYCSWDTSNDNVTVQGGAASTQEMCFNFMEITHGGLVGLCVYLNTVSPAAATIKLSVQPNFTALTPRAETCGASAYSLGYASLPTPGSAVPSGAPAATSGGNVWAGQINSLQACYAGLGLWLLLFLVHGGQMVRGRYWIMAILLTTTMMEAAGFGTRWYSLQHNKQLAPLEASQALLILAPIFNAAFNYVLCSNLISFVGAHFAIISPKRISWIFITSDALTFIVQIIGAVLYFTALTTNNVATPNATLGLKILLAGLIITVPSFALFLLVIIVFDIRTRRELPWSVRRQWTPLLWALYFSSSMILLRSIYRSVEFSQGYSGYLSSHEIYFYFFDALPIVLATVTFNIFHPSYYVGKRYEALRNQLLSNAGLNPETSAATTVNMTDISPVDKIADEKVEAESH</sequence>
<feature type="transmembrane region" description="Helical" evidence="7">
    <location>
        <begin position="705"/>
        <end position="723"/>
    </location>
</feature>
<feature type="transmembrane region" description="Helical" evidence="7">
    <location>
        <begin position="627"/>
        <end position="648"/>
    </location>
</feature>
<dbReference type="InterPro" id="IPR007568">
    <property type="entry name" value="RTA1"/>
</dbReference>
<organism evidence="10 11">
    <name type="scientific">Synchytrium microbalum</name>
    <dbReference type="NCBI Taxonomy" id="1806994"/>
    <lineage>
        <taxon>Eukaryota</taxon>
        <taxon>Fungi</taxon>
        <taxon>Fungi incertae sedis</taxon>
        <taxon>Chytridiomycota</taxon>
        <taxon>Chytridiomycota incertae sedis</taxon>
        <taxon>Chytridiomycetes</taxon>
        <taxon>Synchytriales</taxon>
        <taxon>Synchytriaceae</taxon>
        <taxon>Synchytrium</taxon>
    </lineage>
</organism>
<keyword evidence="11" id="KW-1185">Reference proteome</keyword>
<dbReference type="Pfam" id="PF04479">
    <property type="entry name" value="RTA1"/>
    <property type="match status" value="1"/>
</dbReference>
<comment type="caution">
    <text evidence="10">The sequence shown here is derived from an EMBL/GenBank/DDBJ whole genome shotgun (WGS) entry which is preliminary data.</text>
</comment>
<dbReference type="Proteomes" id="UP000319731">
    <property type="component" value="Unassembled WGS sequence"/>
</dbReference>
<keyword evidence="2 7" id="KW-0812">Transmembrane</keyword>
<dbReference type="GeneID" id="42005335"/>
<dbReference type="GO" id="GO:0016020">
    <property type="term" value="C:membrane"/>
    <property type="evidence" value="ECO:0007669"/>
    <property type="project" value="UniProtKB-SubCell"/>
</dbReference>
<dbReference type="InterPro" id="IPR045266">
    <property type="entry name" value="DOH_DOMON"/>
</dbReference>
<name>A0A507C090_9FUNG</name>
<evidence type="ECO:0000256" key="7">
    <source>
        <dbReference type="SAM" id="Phobius"/>
    </source>
</evidence>
<dbReference type="Gene3D" id="2.60.120.230">
    <property type="match status" value="1"/>
</dbReference>
<dbReference type="OrthoDB" id="19261at2759"/>
<keyword evidence="4 7" id="KW-0472">Membrane</keyword>
<dbReference type="Pfam" id="PF03712">
    <property type="entry name" value="Cu2_monoox_C"/>
    <property type="match status" value="1"/>
</dbReference>
<feature type="transmembrane region" description="Helical" evidence="7">
    <location>
        <begin position="511"/>
        <end position="529"/>
    </location>
</feature>
<dbReference type="RefSeq" id="XP_031023958.1">
    <property type="nucleotide sequence ID" value="XM_031170038.1"/>
</dbReference>
<evidence type="ECO:0000256" key="6">
    <source>
        <dbReference type="ARBA" id="ARBA00023180"/>
    </source>
</evidence>
<evidence type="ECO:0000259" key="8">
    <source>
        <dbReference type="Pfam" id="PF01082"/>
    </source>
</evidence>
<feature type="transmembrane region" description="Helical" evidence="7">
    <location>
        <begin position="478"/>
        <end position="499"/>
    </location>
</feature>
<dbReference type="PANTHER" id="PTHR10157">
    <property type="entry name" value="DOPAMINE BETA HYDROXYLASE RELATED"/>
    <property type="match status" value="1"/>
</dbReference>
<comment type="subcellular location">
    <subcellularLocation>
        <location evidence="1">Membrane</location>
        <topology evidence="1">Multi-pass membrane protein</topology>
    </subcellularLocation>
</comment>
<evidence type="ECO:0000313" key="10">
    <source>
        <dbReference type="EMBL" id="TPX32821.1"/>
    </source>
</evidence>
<evidence type="ECO:0008006" key="12">
    <source>
        <dbReference type="Google" id="ProtNLM"/>
    </source>
</evidence>
<keyword evidence="5" id="KW-1015">Disulfide bond</keyword>
<keyword evidence="3 7" id="KW-1133">Transmembrane helix</keyword>
<gene>
    <name evidence="10" type="ORF">SmJEL517_g04110</name>
</gene>
<dbReference type="GO" id="GO:0004500">
    <property type="term" value="F:dopamine beta-monooxygenase activity"/>
    <property type="evidence" value="ECO:0007669"/>
    <property type="project" value="InterPro"/>
</dbReference>
<dbReference type="PANTHER" id="PTHR10157:SF23">
    <property type="entry name" value="MOXD1 HOMOLOG 1"/>
    <property type="match status" value="1"/>
</dbReference>
<dbReference type="InterPro" id="IPR000323">
    <property type="entry name" value="Cu2_ascorb_mOase_N"/>
</dbReference>
<reference evidence="10 11" key="1">
    <citation type="journal article" date="2019" name="Sci. Rep.">
        <title>Comparative genomics of chytrid fungi reveal insights into the obligate biotrophic and pathogenic lifestyle of Synchytrium endobioticum.</title>
        <authorList>
            <person name="van de Vossenberg B.T.L.H."/>
            <person name="Warris S."/>
            <person name="Nguyen H.D.T."/>
            <person name="van Gent-Pelzer M.P.E."/>
            <person name="Joly D.L."/>
            <person name="van de Geest H.C."/>
            <person name="Bonants P.J.M."/>
            <person name="Smith D.S."/>
            <person name="Levesque C.A."/>
            <person name="van der Lee T.A.J."/>
        </authorList>
    </citation>
    <scope>NUCLEOTIDE SEQUENCE [LARGE SCALE GENOMIC DNA]</scope>
    <source>
        <strain evidence="10 11">JEL517</strain>
    </source>
</reference>
<dbReference type="CDD" id="cd09631">
    <property type="entry name" value="DOMON_DOH"/>
    <property type="match status" value="1"/>
</dbReference>
<evidence type="ECO:0000256" key="3">
    <source>
        <dbReference type="ARBA" id="ARBA00022989"/>
    </source>
</evidence>
<dbReference type="InterPro" id="IPR008977">
    <property type="entry name" value="PHM/PNGase_F_dom_sf"/>
</dbReference>
<dbReference type="STRING" id="1806994.A0A507C090"/>
<feature type="transmembrane region" description="Helical" evidence="7">
    <location>
        <begin position="585"/>
        <end position="607"/>
    </location>
</feature>
<evidence type="ECO:0000256" key="1">
    <source>
        <dbReference type="ARBA" id="ARBA00004141"/>
    </source>
</evidence>
<dbReference type="AlphaFoldDB" id="A0A507C090"/>
<evidence type="ECO:0000313" key="11">
    <source>
        <dbReference type="Proteomes" id="UP000319731"/>
    </source>
</evidence>
<dbReference type="InterPro" id="IPR024548">
    <property type="entry name" value="Cu2_monoox_C"/>
</dbReference>
<dbReference type="InterPro" id="IPR036939">
    <property type="entry name" value="Cu2_ascorb_mOase_N_sf"/>
</dbReference>
<dbReference type="InterPro" id="IPR014784">
    <property type="entry name" value="Cu2_ascorb_mOase-like_C"/>
</dbReference>
<dbReference type="EMBL" id="QEAO01000026">
    <property type="protein sequence ID" value="TPX32821.1"/>
    <property type="molecule type" value="Genomic_DNA"/>
</dbReference>
<feature type="transmembrane region" description="Helical" evidence="7">
    <location>
        <begin position="668"/>
        <end position="685"/>
    </location>
</feature>
<dbReference type="InterPro" id="IPR000945">
    <property type="entry name" value="DBH-like"/>
</dbReference>
<dbReference type="GO" id="GO:0005507">
    <property type="term" value="F:copper ion binding"/>
    <property type="evidence" value="ECO:0007669"/>
    <property type="project" value="InterPro"/>
</dbReference>
<feature type="domain" description="Copper type II ascorbate-dependent monooxygenase N-terminal" evidence="8">
    <location>
        <begin position="133"/>
        <end position="250"/>
    </location>
</feature>
<proteinExistence type="predicted"/>
<evidence type="ECO:0000256" key="2">
    <source>
        <dbReference type="ARBA" id="ARBA00022692"/>
    </source>
</evidence>
<keyword evidence="6" id="KW-0325">Glycoprotein</keyword>
<dbReference type="Pfam" id="PF01082">
    <property type="entry name" value="Cu2_monooxygen"/>
    <property type="match status" value="1"/>
</dbReference>
<evidence type="ECO:0000256" key="5">
    <source>
        <dbReference type="ARBA" id="ARBA00023157"/>
    </source>
</evidence>
<accession>A0A507C090</accession>
<protein>
    <recommendedName>
        <fullName evidence="12">DOMON domain-containing protein</fullName>
    </recommendedName>
</protein>
<evidence type="ECO:0000256" key="4">
    <source>
        <dbReference type="ARBA" id="ARBA00023136"/>
    </source>
</evidence>
<dbReference type="Gene3D" id="2.60.120.310">
    <property type="entry name" value="Copper type II, ascorbate-dependent monooxygenase, N-terminal domain"/>
    <property type="match status" value="1"/>
</dbReference>
<feature type="transmembrane region" description="Helical" evidence="7">
    <location>
        <begin position="549"/>
        <end position="573"/>
    </location>
</feature>